<evidence type="ECO:0000256" key="2">
    <source>
        <dbReference type="ARBA" id="ARBA00022722"/>
    </source>
</evidence>
<dbReference type="EC" id="3.1.11.6" evidence="5"/>
<reference evidence="9 10" key="1">
    <citation type="submission" date="2014-01" db="EMBL/GenBank/DDBJ databases">
        <title>Development of a Comparative Genomic Fingerprinting Assay for High Resolution Genotyping of Arcobacter butzleri.</title>
        <authorList>
            <person name="Webb A.L."/>
            <person name="Inglis G.D."/>
            <person name="Kruczkiewicz P."/>
            <person name="Selinger L.B."/>
            <person name="Taboada E.N."/>
        </authorList>
    </citation>
    <scope>NUCLEOTIDE SEQUENCE [LARGE SCALE GENOMIC DNA]</scope>
    <source>
        <strain evidence="9 10">L352</strain>
    </source>
</reference>
<gene>
    <name evidence="5" type="primary">xseA</name>
    <name evidence="9" type="ORF">AF77_10110</name>
</gene>
<comment type="caution">
    <text evidence="9">The sequence shown here is derived from an EMBL/GenBank/DDBJ whole genome shotgun (WGS) entry which is preliminary data.</text>
</comment>
<dbReference type="AlphaFoldDB" id="A0A837JAC5"/>
<dbReference type="GO" id="GO:0006308">
    <property type="term" value="P:DNA catabolic process"/>
    <property type="evidence" value="ECO:0007669"/>
    <property type="project" value="UniProtKB-UniRule"/>
</dbReference>
<evidence type="ECO:0000256" key="5">
    <source>
        <dbReference type="HAMAP-Rule" id="MF_00378"/>
    </source>
</evidence>
<dbReference type="GO" id="GO:0009318">
    <property type="term" value="C:exodeoxyribonuclease VII complex"/>
    <property type="evidence" value="ECO:0007669"/>
    <property type="project" value="UniProtKB-UniRule"/>
</dbReference>
<sequence>MNSPISVSTLNLQIKSLLETTFIQVYVEGEISNLTYHNSGHIYFSIKDENSTLSCVMFKGNTKYLKFQLENGLKIVITGSLTVYAPRGNYQLLCNKIEPSGIGSLSLAFEQLKTKLEAKGYFERSRKKVLPRYPKKIAIVTSPTGAAIEDIKKVATHRWSLVEFILIPTLVQGEGASLDIANSIKYADKLNCDIMIVGRGGGSIEDLWAFNEEIVANAIYEAKTPIISAVGHEVDYLISDFVADIRAATPSNAIEIALPDINEHRIYLDSLENEITNRFKNILFNKEQELKNMKKLFEQNSIETKFNFIQTQINFIKSSLKINLNQKFLGYQNQIDLLKSNYLSNHPDKKEKNGFVQISKSNKVINLADLKIGDEIELQTPKYIASCTLNKLVKQ</sequence>
<dbReference type="EMBL" id="JAIT01000060">
    <property type="protein sequence ID" value="KLE03287.1"/>
    <property type="molecule type" value="Genomic_DNA"/>
</dbReference>
<evidence type="ECO:0000256" key="6">
    <source>
        <dbReference type="RuleBase" id="RU004355"/>
    </source>
</evidence>
<dbReference type="InterPro" id="IPR020579">
    <property type="entry name" value="Exonuc_VII_lsu_C"/>
</dbReference>
<comment type="similarity">
    <text evidence="5 6">Belongs to the XseA family.</text>
</comment>
<comment type="subcellular location">
    <subcellularLocation>
        <location evidence="5 6">Cytoplasm</location>
    </subcellularLocation>
</comment>
<dbReference type="GO" id="GO:0005737">
    <property type="term" value="C:cytoplasm"/>
    <property type="evidence" value="ECO:0007669"/>
    <property type="project" value="UniProtKB-SubCell"/>
</dbReference>
<dbReference type="Pfam" id="PF13742">
    <property type="entry name" value="tRNA_anti_2"/>
    <property type="match status" value="1"/>
</dbReference>
<keyword evidence="3 5" id="KW-0378">Hydrolase</keyword>
<keyword evidence="2 5" id="KW-0540">Nuclease</keyword>
<comment type="catalytic activity">
    <reaction evidence="5 6">
        <text>Exonucleolytic cleavage in either 5'- to 3'- or 3'- to 5'-direction to yield nucleoside 5'-phosphates.</text>
        <dbReference type="EC" id="3.1.11.6"/>
    </reaction>
</comment>
<keyword evidence="1 5" id="KW-0963">Cytoplasm</keyword>
<evidence type="ECO:0000313" key="10">
    <source>
        <dbReference type="Proteomes" id="UP000035462"/>
    </source>
</evidence>
<dbReference type="GO" id="GO:0003676">
    <property type="term" value="F:nucleic acid binding"/>
    <property type="evidence" value="ECO:0007669"/>
    <property type="project" value="InterPro"/>
</dbReference>
<feature type="domain" description="OB-fold nucleic acid binding" evidence="8">
    <location>
        <begin position="5"/>
        <end position="98"/>
    </location>
</feature>
<evidence type="ECO:0000256" key="3">
    <source>
        <dbReference type="ARBA" id="ARBA00022801"/>
    </source>
</evidence>
<accession>A0A837JAC5</accession>
<evidence type="ECO:0000259" key="7">
    <source>
        <dbReference type="Pfam" id="PF02601"/>
    </source>
</evidence>
<organism evidence="9 10">
    <name type="scientific">Aliarcobacter butzleri L352</name>
    <dbReference type="NCBI Taxonomy" id="1447260"/>
    <lineage>
        <taxon>Bacteria</taxon>
        <taxon>Pseudomonadati</taxon>
        <taxon>Campylobacterota</taxon>
        <taxon>Epsilonproteobacteria</taxon>
        <taxon>Campylobacterales</taxon>
        <taxon>Arcobacteraceae</taxon>
        <taxon>Aliarcobacter</taxon>
    </lineage>
</organism>
<dbReference type="RefSeq" id="WP_046995335.1">
    <property type="nucleotide sequence ID" value="NZ_JAIT01000060.1"/>
</dbReference>
<evidence type="ECO:0000259" key="8">
    <source>
        <dbReference type="Pfam" id="PF13742"/>
    </source>
</evidence>
<dbReference type="Proteomes" id="UP000035462">
    <property type="component" value="Unassembled WGS sequence"/>
</dbReference>
<dbReference type="CDD" id="cd04489">
    <property type="entry name" value="ExoVII_LU_OBF"/>
    <property type="match status" value="1"/>
</dbReference>
<comment type="function">
    <text evidence="5">Bidirectionally degrades single-stranded DNA into large acid-insoluble oligonucleotides, which are then degraded further into small acid-soluble oligonucleotides.</text>
</comment>
<proteinExistence type="inferred from homology"/>
<dbReference type="PANTHER" id="PTHR30008">
    <property type="entry name" value="EXODEOXYRIBONUCLEASE 7 LARGE SUBUNIT"/>
    <property type="match status" value="1"/>
</dbReference>
<protein>
    <recommendedName>
        <fullName evidence="5">Exodeoxyribonuclease 7 large subunit</fullName>
        <ecNumber evidence="5">3.1.11.6</ecNumber>
    </recommendedName>
    <alternativeName>
        <fullName evidence="5">Exodeoxyribonuclease VII large subunit</fullName>
        <shortName evidence="5">Exonuclease VII large subunit</shortName>
    </alternativeName>
</protein>
<name>A0A837JAC5_9BACT</name>
<feature type="domain" description="Exonuclease VII large subunit C-terminal" evidence="7">
    <location>
        <begin position="121"/>
        <end position="352"/>
    </location>
</feature>
<dbReference type="NCBIfam" id="TIGR00237">
    <property type="entry name" value="xseA"/>
    <property type="match status" value="1"/>
</dbReference>
<keyword evidence="4 5" id="KW-0269">Exonuclease</keyword>
<dbReference type="HAMAP" id="MF_00378">
    <property type="entry name" value="Exonuc_7_L"/>
    <property type="match status" value="1"/>
</dbReference>
<dbReference type="InterPro" id="IPR025824">
    <property type="entry name" value="OB-fold_nuc-bd_dom"/>
</dbReference>
<evidence type="ECO:0000313" key="9">
    <source>
        <dbReference type="EMBL" id="KLE03287.1"/>
    </source>
</evidence>
<evidence type="ECO:0000256" key="4">
    <source>
        <dbReference type="ARBA" id="ARBA00022839"/>
    </source>
</evidence>
<evidence type="ECO:0000256" key="1">
    <source>
        <dbReference type="ARBA" id="ARBA00022490"/>
    </source>
</evidence>
<dbReference type="InterPro" id="IPR003753">
    <property type="entry name" value="Exonuc_VII_L"/>
</dbReference>
<dbReference type="Pfam" id="PF02601">
    <property type="entry name" value="Exonuc_VII_L"/>
    <property type="match status" value="1"/>
</dbReference>
<comment type="subunit">
    <text evidence="5">Heterooligomer composed of large and small subunits.</text>
</comment>
<dbReference type="GO" id="GO:0008855">
    <property type="term" value="F:exodeoxyribonuclease VII activity"/>
    <property type="evidence" value="ECO:0007669"/>
    <property type="project" value="UniProtKB-UniRule"/>
</dbReference>
<dbReference type="PANTHER" id="PTHR30008:SF0">
    <property type="entry name" value="EXODEOXYRIBONUCLEASE 7 LARGE SUBUNIT"/>
    <property type="match status" value="1"/>
</dbReference>